<protein>
    <submittedName>
        <fullName evidence="3">Amidohydrolase</fullName>
    </submittedName>
</protein>
<dbReference type="Proteomes" id="UP000308181">
    <property type="component" value="Unassembled WGS sequence"/>
</dbReference>
<name>A0A4U1C5W8_9SPHI</name>
<keyword evidence="4" id="KW-1185">Reference proteome</keyword>
<dbReference type="AlphaFoldDB" id="A0A4U1C5W8"/>
<evidence type="ECO:0000256" key="1">
    <source>
        <dbReference type="SAM" id="SignalP"/>
    </source>
</evidence>
<proteinExistence type="predicted"/>
<sequence>MKKIIYQFIALSLASTSVFAQANIYPAKKQAGTFAIVGGTIHVGNGKVIQNGTVVFANGKITSVKEGNVAPQNVTVVNAAGKHIYPGFIAPSNSLGLVDVESVRATRDAQEVGSINPHVRSLIAYNTDSRVIATVRSNGTLLSQVTPEGGLVSGTSSIVQLDAWNWEDAAYVKDNGLHFNWPSSAAGGGGGRRFGGPVLSEEAIKERYQKQLLELKSYFAQAKAYADTDKPEIMNARFEAMKGLFNGAKKAFVKVNRQKDIIIAVQFFEEFGIKPVLVGAEEAVDVTSFLKEHNIPVIIYQSQSLPGNDDDDVYLPYKNAKILHDAGVLIAMSVDGYWQQRNLPFMAGTAAAYGLTKEEALAIITSNTAKILGIDKTTGTIEEGKDANIIISEGDALDMRTNNVTRAFIQGRDVNLDNVQKQLYKRYADKYGIKAD</sequence>
<accession>A0A4U1C5W8</accession>
<dbReference type="OrthoDB" id="783596at2"/>
<dbReference type="SUPFAM" id="SSF51556">
    <property type="entry name" value="Metallo-dependent hydrolases"/>
    <property type="match status" value="1"/>
</dbReference>
<reference evidence="3 4" key="1">
    <citation type="submission" date="2019-04" db="EMBL/GenBank/DDBJ databases">
        <title>Pedobacter sp. AR-3-17 sp. nov., isolated from Arctic soil.</title>
        <authorList>
            <person name="Dahal R.H."/>
            <person name="Kim D.-U."/>
        </authorList>
    </citation>
    <scope>NUCLEOTIDE SEQUENCE [LARGE SCALE GENOMIC DNA]</scope>
    <source>
        <strain evidence="3 4">AR-3-17</strain>
    </source>
</reference>
<gene>
    <name evidence="3" type="ORF">FA046_03925</name>
</gene>
<dbReference type="RefSeq" id="WP_136825039.1">
    <property type="nucleotide sequence ID" value="NZ_SWBP01000001.1"/>
</dbReference>
<feature type="signal peptide" evidence="1">
    <location>
        <begin position="1"/>
        <end position="22"/>
    </location>
</feature>
<feature type="chain" id="PRO_5020574382" evidence="1">
    <location>
        <begin position="23"/>
        <end position="436"/>
    </location>
</feature>
<evidence type="ECO:0000259" key="2">
    <source>
        <dbReference type="Pfam" id="PF01979"/>
    </source>
</evidence>
<organism evidence="3 4">
    <name type="scientific">Pedobacter cryophilus</name>
    <dbReference type="NCBI Taxonomy" id="2571271"/>
    <lineage>
        <taxon>Bacteria</taxon>
        <taxon>Pseudomonadati</taxon>
        <taxon>Bacteroidota</taxon>
        <taxon>Sphingobacteriia</taxon>
        <taxon>Sphingobacteriales</taxon>
        <taxon>Sphingobacteriaceae</taxon>
        <taxon>Pedobacter</taxon>
    </lineage>
</organism>
<keyword evidence="1" id="KW-0732">Signal</keyword>
<dbReference type="Pfam" id="PF01979">
    <property type="entry name" value="Amidohydro_1"/>
    <property type="match status" value="1"/>
</dbReference>
<dbReference type="InterPro" id="IPR011059">
    <property type="entry name" value="Metal-dep_hydrolase_composite"/>
</dbReference>
<dbReference type="PANTHER" id="PTHR43135:SF3">
    <property type="entry name" value="ALPHA-D-RIBOSE 1-METHYLPHOSPHONATE 5-TRIPHOSPHATE DIPHOSPHATASE"/>
    <property type="match status" value="1"/>
</dbReference>
<feature type="domain" description="Amidohydrolase-related" evidence="2">
    <location>
        <begin position="320"/>
        <end position="412"/>
    </location>
</feature>
<dbReference type="PANTHER" id="PTHR43135">
    <property type="entry name" value="ALPHA-D-RIBOSE 1-METHYLPHOSPHONATE 5-TRIPHOSPHATE DIPHOSPHATASE"/>
    <property type="match status" value="1"/>
</dbReference>
<dbReference type="GO" id="GO:0016810">
    <property type="term" value="F:hydrolase activity, acting on carbon-nitrogen (but not peptide) bonds"/>
    <property type="evidence" value="ECO:0007669"/>
    <property type="project" value="InterPro"/>
</dbReference>
<dbReference type="InterPro" id="IPR006680">
    <property type="entry name" value="Amidohydro-rel"/>
</dbReference>
<keyword evidence="3" id="KW-0378">Hydrolase</keyword>
<dbReference type="InterPro" id="IPR032466">
    <property type="entry name" value="Metal_Hydrolase"/>
</dbReference>
<dbReference type="InterPro" id="IPR051781">
    <property type="entry name" value="Metallo-dep_Hydrolase"/>
</dbReference>
<evidence type="ECO:0000313" key="4">
    <source>
        <dbReference type="Proteomes" id="UP000308181"/>
    </source>
</evidence>
<dbReference type="SUPFAM" id="SSF51338">
    <property type="entry name" value="Composite domain of metallo-dependent hydrolases"/>
    <property type="match status" value="1"/>
</dbReference>
<evidence type="ECO:0000313" key="3">
    <source>
        <dbReference type="EMBL" id="TKC00833.1"/>
    </source>
</evidence>
<dbReference type="EMBL" id="SWBP01000001">
    <property type="protein sequence ID" value="TKC00833.1"/>
    <property type="molecule type" value="Genomic_DNA"/>
</dbReference>
<comment type="caution">
    <text evidence="3">The sequence shown here is derived from an EMBL/GenBank/DDBJ whole genome shotgun (WGS) entry which is preliminary data.</text>
</comment>
<dbReference type="Gene3D" id="3.20.20.140">
    <property type="entry name" value="Metal-dependent hydrolases"/>
    <property type="match status" value="1"/>
</dbReference>
<dbReference type="Gene3D" id="2.30.40.10">
    <property type="entry name" value="Urease, subunit C, domain 1"/>
    <property type="match status" value="1"/>
</dbReference>